<comment type="subcellular location">
    <subcellularLocation>
        <location evidence="1">Nucleus</location>
    </subcellularLocation>
</comment>
<dbReference type="InterPro" id="IPR048866">
    <property type="entry name" value="ORC5_lid"/>
</dbReference>
<organism evidence="6 7">
    <name type="scientific">Blomia tropicalis</name>
    <name type="common">Mite</name>
    <dbReference type="NCBI Taxonomy" id="40697"/>
    <lineage>
        <taxon>Eukaryota</taxon>
        <taxon>Metazoa</taxon>
        <taxon>Ecdysozoa</taxon>
        <taxon>Arthropoda</taxon>
        <taxon>Chelicerata</taxon>
        <taxon>Arachnida</taxon>
        <taxon>Acari</taxon>
        <taxon>Acariformes</taxon>
        <taxon>Sarcoptiformes</taxon>
        <taxon>Astigmata</taxon>
        <taxon>Glycyphagoidea</taxon>
        <taxon>Echimyopodidae</taxon>
        <taxon>Blomia</taxon>
    </lineage>
</organism>
<dbReference type="PANTHER" id="PTHR12705:SF0">
    <property type="entry name" value="ORIGIN RECOGNITION COMPLEX SUBUNIT 5"/>
    <property type="match status" value="1"/>
</dbReference>
<dbReference type="PANTHER" id="PTHR12705">
    <property type="entry name" value="ORIGIN RECOGNITION COMPLEX SUBUNIT 5"/>
    <property type="match status" value="1"/>
</dbReference>
<keyword evidence="7" id="KW-1185">Reference proteome</keyword>
<feature type="domain" description="ORC5 lid" evidence="5">
    <location>
        <begin position="223"/>
        <end position="273"/>
    </location>
</feature>
<dbReference type="AlphaFoldDB" id="A0A9Q0RNW9"/>
<dbReference type="SUPFAM" id="SSF52540">
    <property type="entry name" value="P-loop containing nucleoside triphosphate hydrolases"/>
    <property type="match status" value="1"/>
</dbReference>
<evidence type="ECO:0000259" key="5">
    <source>
        <dbReference type="Pfam" id="PF21639"/>
    </source>
</evidence>
<dbReference type="OMA" id="FSWNNCL"/>
<keyword evidence="3" id="KW-0539">Nucleus</keyword>
<proteinExistence type="predicted"/>
<dbReference type="GO" id="GO:0003688">
    <property type="term" value="F:DNA replication origin binding"/>
    <property type="evidence" value="ECO:0007669"/>
    <property type="project" value="TreeGrafter"/>
</dbReference>
<dbReference type="EMBL" id="JAPWDV010000002">
    <property type="protein sequence ID" value="KAJ6220960.1"/>
    <property type="molecule type" value="Genomic_DNA"/>
</dbReference>
<dbReference type="Pfam" id="PF21639">
    <property type="entry name" value="ORC5_lid"/>
    <property type="match status" value="1"/>
</dbReference>
<evidence type="ECO:0000313" key="7">
    <source>
        <dbReference type="Proteomes" id="UP001142055"/>
    </source>
</evidence>
<dbReference type="GO" id="GO:0005664">
    <property type="term" value="C:nuclear origin of replication recognition complex"/>
    <property type="evidence" value="ECO:0007669"/>
    <property type="project" value="TreeGrafter"/>
</dbReference>
<dbReference type="Gene3D" id="3.40.50.300">
    <property type="entry name" value="P-loop containing nucleotide triphosphate hydrolases"/>
    <property type="match status" value="1"/>
</dbReference>
<dbReference type="InterPro" id="IPR020796">
    <property type="entry name" value="ORC5"/>
</dbReference>
<keyword evidence="2" id="KW-0235">DNA replication</keyword>
<accession>A0A9Q0RNW9</accession>
<dbReference type="Pfam" id="PF14630">
    <property type="entry name" value="ORC5_C"/>
    <property type="match status" value="1"/>
</dbReference>
<comment type="caution">
    <text evidence="6">The sequence shown here is derived from an EMBL/GenBank/DDBJ whole genome shotgun (WGS) entry which is preliminary data.</text>
</comment>
<protein>
    <recommendedName>
        <fullName evidence="8">Orc1-like AAA ATPase domain-containing protein</fullName>
    </recommendedName>
</protein>
<dbReference type="Proteomes" id="UP001142055">
    <property type="component" value="Chromosome 2"/>
</dbReference>
<dbReference type="GO" id="GO:0006270">
    <property type="term" value="P:DNA replication initiation"/>
    <property type="evidence" value="ECO:0007669"/>
    <property type="project" value="TreeGrafter"/>
</dbReference>
<evidence type="ECO:0000313" key="6">
    <source>
        <dbReference type="EMBL" id="KAJ6220960.1"/>
    </source>
</evidence>
<sequence length="452" mass="53452">MDIESKLATIDSKYRFRNVQTRQLFHYLNLADTNNIVAYGPRATCKTGVVRSLVFEQLETFHVWINVLHHVNVKSIYESILLQIQKHLDIEENDPSITCANSIIFVEKLVHYLQKFKSSNNDQTRLYMNKFIVVLDNVDSLFRDNCNVEFIYLMNYLEQLTKNIVPISVIYISGHSIEWLMRQCDFKPSSLQVVFNEYTYDEMLKLLSSYADIKYQNYTPEFFNNYVNIILKTFHSFTRNFAELRNISLSNFQHYIKPITVEELTENDQGKLYMRFQPRLQDLIENFIADHKCHRVNISSFKMSPSMNYLLVSSYLATYNPIRSDKKHFVRNQGRVRKIRRKHTLKMRNDDEDSTKQLKPFTFERVFNIYQALLHLNENNRPIRQQLMSSGIVFEQFHELIKQNLIHPIKSSNTSSISSHSKYLISDIVTHKHIDDISFSIGLDFQAFVQVD</sequence>
<evidence type="ECO:0000256" key="3">
    <source>
        <dbReference type="ARBA" id="ARBA00023242"/>
    </source>
</evidence>
<evidence type="ECO:0008006" key="8">
    <source>
        <dbReference type="Google" id="ProtNLM"/>
    </source>
</evidence>
<dbReference type="InterPro" id="IPR027417">
    <property type="entry name" value="P-loop_NTPase"/>
</dbReference>
<dbReference type="InterPro" id="IPR047088">
    <property type="entry name" value="ORC5_C"/>
</dbReference>
<gene>
    <name evidence="6" type="ORF">RDWZM_006772</name>
</gene>
<reference evidence="6" key="1">
    <citation type="submission" date="2022-12" db="EMBL/GenBank/DDBJ databases">
        <title>Genome assemblies of Blomia tropicalis.</title>
        <authorList>
            <person name="Cui Y."/>
        </authorList>
    </citation>
    <scope>NUCLEOTIDE SEQUENCE</scope>
    <source>
        <tissue evidence="6">Adult mites</tissue>
    </source>
</reference>
<evidence type="ECO:0000259" key="4">
    <source>
        <dbReference type="Pfam" id="PF14630"/>
    </source>
</evidence>
<name>A0A9Q0RNW9_BLOTA</name>
<feature type="domain" description="Origin recognition complex subunit 5 C-terminal" evidence="4">
    <location>
        <begin position="306"/>
        <end position="448"/>
    </location>
</feature>
<evidence type="ECO:0000256" key="1">
    <source>
        <dbReference type="ARBA" id="ARBA00004123"/>
    </source>
</evidence>
<evidence type="ECO:0000256" key="2">
    <source>
        <dbReference type="ARBA" id="ARBA00022705"/>
    </source>
</evidence>